<comment type="similarity">
    <text evidence="2">Belongs to the glycosyl hydrolase 18 family. Chitinase class V subfamily.</text>
</comment>
<evidence type="ECO:0000256" key="6">
    <source>
        <dbReference type="ARBA" id="ARBA00023180"/>
    </source>
</evidence>
<evidence type="ECO:0000256" key="9">
    <source>
        <dbReference type="ARBA" id="ARBA00023326"/>
    </source>
</evidence>
<dbReference type="EMBL" id="ML121531">
    <property type="protein sequence ID" value="RPB27538.1"/>
    <property type="molecule type" value="Genomic_DNA"/>
</dbReference>
<keyword evidence="13" id="KW-1185">Reference proteome</keyword>
<dbReference type="FunFam" id="3.10.50.10:FF:000005">
    <property type="entry name" value="Endochitinase B1"/>
    <property type="match status" value="1"/>
</dbReference>
<keyword evidence="4 10" id="KW-0378">Hydrolase</keyword>
<dbReference type="GO" id="GO:0005576">
    <property type="term" value="C:extracellular region"/>
    <property type="evidence" value="ECO:0007669"/>
    <property type="project" value="TreeGrafter"/>
</dbReference>
<keyword evidence="6" id="KW-0325">Glycoprotein</keyword>
<evidence type="ECO:0000256" key="8">
    <source>
        <dbReference type="ARBA" id="ARBA00023295"/>
    </source>
</evidence>
<dbReference type="InParanoid" id="A0A3N4M0V3"/>
<evidence type="ECO:0000256" key="1">
    <source>
        <dbReference type="ARBA" id="ARBA00000822"/>
    </source>
</evidence>
<dbReference type="FunFam" id="3.20.20.80:FF:000095">
    <property type="entry name" value="Endochitinase B1"/>
    <property type="match status" value="1"/>
</dbReference>
<dbReference type="Pfam" id="PF00704">
    <property type="entry name" value="Glyco_hydro_18"/>
    <property type="match status" value="1"/>
</dbReference>
<dbReference type="AlphaFoldDB" id="A0A3N4M0V3"/>
<dbReference type="FunCoup" id="A0A3N4M0V3">
    <property type="interactions" value="567"/>
</dbReference>
<reference evidence="12 13" key="1">
    <citation type="journal article" date="2018" name="Nat. Ecol. Evol.">
        <title>Pezizomycetes genomes reveal the molecular basis of ectomycorrhizal truffle lifestyle.</title>
        <authorList>
            <person name="Murat C."/>
            <person name="Payen T."/>
            <person name="Noel B."/>
            <person name="Kuo A."/>
            <person name="Morin E."/>
            <person name="Chen J."/>
            <person name="Kohler A."/>
            <person name="Krizsan K."/>
            <person name="Balestrini R."/>
            <person name="Da Silva C."/>
            <person name="Montanini B."/>
            <person name="Hainaut M."/>
            <person name="Levati E."/>
            <person name="Barry K.W."/>
            <person name="Belfiori B."/>
            <person name="Cichocki N."/>
            <person name="Clum A."/>
            <person name="Dockter R.B."/>
            <person name="Fauchery L."/>
            <person name="Guy J."/>
            <person name="Iotti M."/>
            <person name="Le Tacon F."/>
            <person name="Lindquist E.A."/>
            <person name="Lipzen A."/>
            <person name="Malagnac F."/>
            <person name="Mello A."/>
            <person name="Molinier V."/>
            <person name="Miyauchi S."/>
            <person name="Poulain J."/>
            <person name="Riccioni C."/>
            <person name="Rubini A."/>
            <person name="Sitrit Y."/>
            <person name="Splivallo R."/>
            <person name="Traeger S."/>
            <person name="Wang M."/>
            <person name="Zifcakova L."/>
            <person name="Wipf D."/>
            <person name="Zambonelli A."/>
            <person name="Paolocci F."/>
            <person name="Nowrousian M."/>
            <person name="Ottonello S."/>
            <person name="Baldrian P."/>
            <person name="Spatafora J.W."/>
            <person name="Henrissat B."/>
            <person name="Nagy L.G."/>
            <person name="Aury J.M."/>
            <person name="Wincker P."/>
            <person name="Grigoriev I.V."/>
            <person name="Bonfante P."/>
            <person name="Martin F.M."/>
        </authorList>
    </citation>
    <scope>NUCLEOTIDE SEQUENCE [LARGE SCALE GENOMIC DNA]</scope>
    <source>
        <strain evidence="12 13">ATCC MYA-4762</strain>
    </source>
</reference>
<name>A0A3N4M0V3_9PEZI</name>
<dbReference type="GO" id="GO:0006032">
    <property type="term" value="P:chitin catabolic process"/>
    <property type="evidence" value="ECO:0007669"/>
    <property type="project" value="UniProtKB-KW"/>
</dbReference>
<dbReference type="InterPro" id="IPR050314">
    <property type="entry name" value="Glycosyl_Hydrlase_18"/>
</dbReference>
<evidence type="ECO:0000256" key="4">
    <source>
        <dbReference type="ARBA" id="ARBA00022801"/>
    </source>
</evidence>
<gene>
    <name evidence="12" type="ORF">L211DRAFT_553150</name>
</gene>
<comment type="catalytic activity">
    <reaction evidence="1">
        <text>Random endo-hydrolysis of N-acetyl-beta-D-glucosaminide (1-&gt;4)-beta-linkages in chitin and chitodextrins.</text>
        <dbReference type="EC" id="3.2.1.14"/>
    </reaction>
</comment>
<evidence type="ECO:0000313" key="12">
    <source>
        <dbReference type="EMBL" id="RPB27538.1"/>
    </source>
</evidence>
<evidence type="ECO:0000256" key="2">
    <source>
        <dbReference type="ARBA" id="ARBA00008682"/>
    </source>
</evidence>
<dbReference type="PANTHER" id="PTHR11177">
    <property type="entry name" value="CHITINASE"/>
    <property type="match status" value="1"/>
</dbReference>
<dbReference type="SUPFAM" id="SSF51445">
    <property type="entry name" value="(Trans)glycosidases"/>
    <property type="match status" value="1"/>
</dbReference>
<evidence type="ECO:0000259" key="11">
    <source>
        <dbReference type="PROSITE" id="PS51910"/>
    </source>
</evidence>
<dbReference type="SMART" id="SM00636">
    <property type="entry name" value="Glyco_18"/>
    <property type="match status" value="1"/>
</dbReference>
<dbReference type="PANTHER" id="PTHR11177:SF317">
    <property type="entry name" value="CHITINASE 12-RELATED"/>
    <property type="match status" value="1"/>
</dbReference>
<dbReference type="EC" id="3.2.1.14" evidence="3"/>
<dbReference type="InterPro" id="IPR001579">
    <property type="entry name" value="Glyco_hydro_18_chit_AS"/>
</dbReference>
<accession>A0A3N4M0V3</accession>
<evidence type="ECO:0000256" key="7">
    <source>
        <dbReference type="ARBA" id="ARBA00023277"/>
    </source>
</evidence>
<evidence type="ECO:0000256" key="3">
    <source>
        <dbReference type="ARBA" id="ARBA00012729"/>
    </source>
</evidence>
<dbReference type="SUPFAM" id="SSF54556">
    <property type="entry name" value="Chitinase insertion domain"/>
    <property type="match status" value="1"/>
</dbReference>
<evidence type="ECO:0000256" key="10">
    <source>
        <dbReference type="RuleBase" id="RU000489"/>
    </source>
</evidence>
<dbReference type="InterPro" id="IPR029070">
    <property type="entry name" value="Chitinase_insertion_sf"/>
</dbReference>
<keyword evidence="9" id="KW-0624">Polysaccharide degradation</keyword>
<dbReference type="PROSITE" id="PS01095">
    <property type="entry name" value="GH18_1"/>
    <property type="match status" value="1"/>
</dbReference>
<protein>
    <recommendedName>
        <fullName evidence="3">chitinase</fullName>
        <ecNumber evidence="3">3.2.1.14</ecNumber>
    </recommendedName>
</protein>
<evidence type="ECO:0000256" key="5">
    <source>
        <dbReference type="ARBA" id="ARBA00023024"/>
    </source>
</evidence>
<dbReference type="OrthoDB" id="76388at2759"/>
<dbReference type="GO" id="GO:0000272">
    <property type="term" value="P:polysaccharide catabolic process"/>
    <property type="evidence" value="ECO:0007669"/>
    <property type="project" value="UniProtKB-KW"/>
</dbReference>
<dbReference type="Gene3D" id="3.20.20.80">
    <property type="entry name" value="Glycosidases"/>
    <property type="match status" value="1"/>
</dbReference>
<feature type="domain" description="GH18" evidence="11">
    <location>
        <begin position="10"/>
        <end position="379"/>
    </location>
</feature>
<sequence>MSRPRAGPQLKSVAYYVNWAIYGRQHQPQDIPASYLTHVLYSFANVRPESGEVYLSDTWSDLEKHYPTDSWNDTGTNVYGCIKQLYLLKKQNRKLKIVLSIGGWTYSANFPQPASTAAGREKFASSAVQLVKDLGLDGLDIDWEYPADANQASNFVELLKETRRQLDGYQARYAPNKKFVLTIAAPCGAQHYQKLLISEMDKYLDFWNLMAYDFAGSWDQTSGHQANLYKDRSNPICTPFSGDEAVNAYIAGGVAPQKIVLGMPLYGRSFENTDGPGKPYSGIGQGSWENGVWDSKVLPPSGATETNLPTVGASYSYDPSIRKLISYDTPQIAKQKADYILNKGLGGGMWWETSCDNSPTGPNANRSVIKTVVDAWGGPDSVKLDKTENTLQYPVSKYDNLRNCMN</sequence>
<dbReference type="InterPro" id="IPR001223">
    <property type="entry name" value="Glyco_hydro18_cat"/>
</dbReference>
<organism evidence="12 13">
    <name type="scientific">Terfezia boudieri ATCC MYA-4762</name>
    <dbReference type="NCBI Taxonomy" id="1051890"/>
    <lineage>
        <taxon>Eukaryota</taxon>
        <taxon>Fungi</taxon>
        <taxon>Dikarya</taxon>
        <taxon>Ascomycota</taxon>
        <taxon>Pezizomycotina</taxon>
        <taxon>Pezizomycetes</taxon>
        <taxon>Pezizales</taxon>
        <taxon>Pezizaceae</taxon>
        <taxon>Terfezia</taxon>
    </lineage>
</organism>
<keyword evidence="5" id="KW-0146">Chitin degradation</keyword>
<proteinExistence type="inferred from homology"/>
<dbReference type="CDD" id="cd06548">
    <property type="entry name" value="GH18_chitinase"/>
    <property type="match status" value="1"/>
</dbReference>
<dbReference type="Gene3D" id="3.10.50.10">
    <property type="match status" value="1"/>
</dbReference>
<dbReference type="PROSITE" id="PS51910">
    <property type="entry name" value="GH18_2"/>
    <property type="match status" value="1"/>
</dbReference>
<dbReference type="InterPro" id="IPR017853">
    <property type="entry name" value="GH"/>
</dbReference>
<dbReference type="GO" id="GO:0008061">
    <property type="term" value="F:chitin binding"/>
    <property type="evidence" value="ECO:0007669"/>
    <property type="project" value="InterPro"/>
</dbReference>
<keyword evidence="7" id="KW-0119">Carbohydrate metabolism</keyword>
<evidence type="ECO:0000313" key="13">
    <source>
        <dbReference type="Proteomes" id="UP000267821"/>
    </source>
</evidence>
<dbReference type="InterPro" id="IPR011583">
    <property type="entry name" value="Chitinase_II/V-like_cat"/>
</dbReference>
<dbReference type="STRING" id="1051890.A0A3N4M0V3"/>
<dbReference type="GO" id="GO:0008843">
    <property type="term" value="F:endochitinase activity"/>
    <property type="evidence" value="ECO:0007669"/>
    <property type="project" value="UniProtKB-EC"/>
</dbReference>
<dbReference type="Proteomes" id="UP000267821">
    <property type="component" value="Unassembled WGS sequence"/>
</dbReference>
<keyword evidence="8 10" id="KW-0326">Glycosidase</keyword>